<dbReference type="GO" id="GO:0046983">
    <property type="term" value="F:protein dimerization activity"/>
    <property type="evidence" value="ECO:0007669"/>
    <property type="project" value="InterPro"/>
</dbReference>
<dbReference type="OrthoDB" id="6580350at2759"/>
<evidence type="ECO:0000313" key="2">
    <source>
        <dbReference type="EMBL" id="KAF0710210.1"/>
    </source>
</evidence>
<evidence type="ECO:0000259" key="1">
    <source>
        <dbReference type="Pfam" id="PF05699"/>
    </source>
</evidence>
<dbReference type="AlphaFoldDB" id="A0A6G0VVV2"/>
<reference evidence="2 3" key="1">
    <citation type="submission" date="2019-08" db="EMBL/GenBank/DDBJ databases">
        <title>Whole genome of Aphis craccivora.</title>
        <authorList>
            <person name="Voronova N.V."/>
            <person name="Shulinski R.S."/>
            <person name="Bandarenka Y.V."/>
            <person name="Zhorov D.G."/>
            <person name="Warner D."/>
        </authorList>
    </citation>
    <scope>NUCLEOTIDE SEQUENCE [LARGE SCALE GENOMIC DNA]</scope>
    <source>
        <strain evidence="2">180601</strain>
        <tissue evidence="2">Whole Body</tissue>
    </source>
</reference>
<dbReference type="SUPFAM" id="SSF53098">
    <property type="entry name" value="Ribonuclease H-like"/>
    <property type="match status" value="1"/>
</dbReference>
<comment type="caution">
    <text evidence="2">The sequence shown here is derived from an EMBL/GenBank/DDBJ whole genome shotgun (WGS) entry which is preliminary data.</text>
</comment>
<keyword evidence="2" id="KW-0695">RNA-directed DNA polymerase</keyword>
<keyword evidence="3" id="KW-1185">Reference proteome</keyword>
<accession>A0A6G0VVV2</accession>
<keyword evidence="2" id="KW-0808">Transferase</keyword>
<organism evidence="2 3">
    <name type="scientific">Aphis craccivora</name>
    <name type="common">Cowpea aphid</name>
    <dbReference type="NCBI Taxonomy" id="307492"/>
    <lineage>
        <taxon>Eukaryota</taxon>
        <taxon>Metazoa</taxon>
        <taxon>Ecdysozoa</taxon>
        <taxon>Arthropoda</taxon>
        <taxon>Hexapoda</taxon>
        <taxon>Insecta</taxon>
        <taxon>Pterygota</taxon>
        <taxon>Neoptera</taxon>
        <taxon>Paraneoptera</taxon>
        <taxon>Hemiptera</taxon>
        <taxon>Sternorrhyncha</taxon>
        <taxon>Aphidomorpha</taxon>
        <taxon>Aphidoidea</taxon>
        <taxon>Aphididae</taxon>
        <taxon>Aphidini</taxon>
        <taxon>Aphis</taxon>
        <taxon>Aphis</taxon>
    </lineage>
</organism>
<evidence type="ECO:0000313" key="3">
    <source>
        <dbReference type="Proteomes" id="UP000478052"/>
    </source>
</evidence>
<dbReference type="EMBL" id="VUJU01011725">
    <property type="protein sequence ID" value="KAF0710210.1"/>
    <property type="molecule type" value="Genomic_DNA"/>
</dbReference>
<gene>
    <name evidence="2" type="ORF">FWK35_00038362</name>
</gene>
<dbReference type="PANTHER" id="PTHR37162">
    <property type="entry name" value="HAT FAMILY DIMERISATION DOMAINCONTAINING PROTEIN-RELATED"/>
    <property type="match status" value="1"/>
</dbReference>
<keyword evidence="2" id="KW-0548">Nucleotidyltransferase</keyword>
<dbReference type="GO" id="GO:0003964">
    <property type="term" value="F:RNA-directed DNA polymerase activity"/>
    <property type="evidence" value="ECO:0007669"/>
    <property type="project" value="UniProtKB-KW"/>
</dbReference>
<dbReference type="InterPro" id="IPR008906">
    <property type="entry name" value="HATC_C_dom"/>
</dbReference>
<dbReference type="Pfam" id="PF05699">
    <property type="entry name" value="Dimer_Tnp_hAT"/>
    <property type="match status" value="1"/>
</dbReference>
<name>A0A6G0VVV2_APHCR</name>
<dbReference type="Proteomes" id="UP000478052">
    <property type="component" value="Unassembled WGS sequence"/>
</dbReference>
<dbReference type="InterPro" id="IPR012337">
    <property type="entry name" value="RNaseH-like_sf"/>
</dbReference>
<sequence length="656" mass="75512">MGKPQYTQKFRQVWKKDKLFMDWLQEVKDDPTKAYCKVCCCTIRARKADLVTHSDCNKHKSALGATCIKRTESFQFKPNNYKMQHAQASMALFVSAHSAIIAIDHLSELCNTNFIGDNIKMHRTKCSSIIINILAPFFINNLREDIGKSKYSLLIDESTDISVLKFLGMAIIYYSRDKNDIVTTFFALEQLGECNAQAIVDAMKSALQKYNLDIKNLIGIGSDNASVMVGINKGVYAILKQENPNLILIRCVCHSLQLATSQACVETVPRHLDFLISKSYNWFSKSTLRQQSYKDLYKCMNENHEPLKIVQACNTRWLSIETAVVRIIDQWNELKLHFEISRSKEKCYSAEMLYTLYRDEHNLAYLLFLRPLLGEIQRVNKFFESEYADPTKLGSELVSLITFLEKIIVVPSFNFTISTNFTNHLNPKPYLGYGFENKVADLKKNGKLSSDQEQRLRSRCISFIIYIVKQLQQRLLENIEILKKIEIFSPRNALKQLKEPISSVCEHFGIENKIIEKIDLQWRNIVFQKWEKTKSAVEFWSEVNNFTDAGGNNPFEDLAGLALTILSLPWSNAACERIFSQMNIVKSKSRNIMKSPMLISLLHIRSGLKRNKKCCHNFKFPDSIVKSIGTMDVYNRNVENEISEITELLDDLPAFM</sequence>
<feature type="domain" description="HAT C-terminal dimerisation" evidence="1">
    <location>
        <begin position="554"/>
        <end position="606"/>
    </location>
</feature>
<protein>
    <submittedName>
        <fullName evidence="2">Reverse transcriptase domain-containing protein</fullName>
    </submittedName>
</protein>
<proteinExistence type="predicted"/>
<dbReference type="PANTHER" id="PTHR37162:SF1">
    <property type="entry name" value="BED-TYPE DOMAIN-CONTAINING PROTEIN"/>
    <property type="match status" value="1"/>
</dbReference>